<proteinExistence type="predicted"/>
<evidence type="ECO:0000313" key="1">
    <source>
        <dbReference type="EMBL" id="VVC38894.1"/>
    </source>
</evidence>
<sequence>MWKARPTDRWVPDIVHSLNENQLEYMTELREKLVYTNANRLVFGIGKPRLSIKIDAATQTNEQDDAQFVVGLLIRRLLQSYCSIKEGSIIDEDGVYNNSPTSQGTSDTLLPSTGYFIKFIGFLNSVSRTSKKRKYDGSYLEMEFIETNDGQPQCVICSKVFPKSSMYPGKLRRHYEKVHPDHEGKPIDFFKRKRSKLLAIKKKIKTHVQTEIKMYKAIYNNAFEHNTKPESMFTEISLVKIARMARCEILVVYCKLLEFTKNYDAIAEVCLASNNQGNTFKDEIIRDEDTENKELKYTVVGMKCKSCISYAI</sequence>
<reference evidence="1 2" key="1">
    <citation type="submission" date="2019-08" db="EMBL/GenBank/DDBJ databases">
        <authorList>
            <person name="Alioto T."/>
            <person name="Alioto T."/>
            <person name="Gomez Garrido J."/>
        </authorList>
    </citation>
    <scope>NUCLEOTIDE SEQUENCE [LARGE SCALE GENOMIC DNA]</scope>
</reference>
<gene>
    <name evidence="1" type="ORF">CINCED_3A021494</name>
</gene>
<dbReference type="Proteomes" id="UP000325440">
    <property type="component" value="Unassembled WGS sequence"/>
</dbReference>
<dbReference type="EMBL" id="CABPRJ010001517">
    <property type="protein sequence ID" value="VVC38894.1"/>
    <property type="molecule type" value="Genomic_DNA"/>
</dbReference>
<organism evidence="1 2">
    <name type="scientific">Cinara cedri</name>
    <dbReference type="NCBI Taxonomy" id="506608"/>
    <lineage>
        <taxon>Eukaryota</taxon>
        <taxon>Metazoa</taxon>
        <taxon>Ecdysozoa</taxon>
        <taxon>Arthropoda</taxon>
        <taxon>Hexapoda</taxon>
        <taxon>Insecta</taxon>
        <taxon>Pterygota</taxon>
        <taxon>Neoptera</taxon>
        <taxon>Paraneoptera</taxon>
        <taxon>Hemiptera</taxon>
        <taxon>Sternorrhyncha</taxon>
        <taxon>Aphidomorpha</taxon>
        <taxon>Aphidoidea</taxon>
        <taxon>Aphididae</taxon>
        <taxon>Lachninae</taxon>
        <taxon>Cinara</taxon>
    </lineage>
</organism>
<evidence type="ECO:0000313" key="2">
    <source>
        <dbReference type="Proteomes" id="UP000325440"/>
    </source>
</evidence>
<name>A0A5E4N2J8_9HEMI</name>
<protein>
    <submittedName>
        <fullName evidence="1">Uncharacterized protein</fullName>
    </submittedName>
</protein>
<dbReference type="OrthoDB" id="6595552at2759"/>
<dbReference type="AlphaFoldDB" id="A0A5E4N2J8"/>
<keyword evidence="2" id="KW-1185">Reference proteome</keyword>
<accession>A0A5E4N2J8</accession>